<dbReference type="AlphaFoldDB" id="A0A5S9ILG1"/>
<dbReference type="PANTHER" id="PTHR10093">
    <property type="entry name" value="IRON-SULFUR CLUSTER ASSEMBLY ENZYME NIFU HOMOLOG"/>
    <property type="match status" value="1"/>
</dbReference>
<keyword evidence="4" id="KW-1185">Reference proteome</keyword>
<evidence type="ECO:0000313" key="3">
    <source>
        <dbReference type="EMBL" id="BBM83894.1"/>
    </source>
</evidence>
<gene>
    <name evidence="3" type="ORF">UABAM_02249</name>
</gene>
<dbReference type="GO" id="GO:0005506">
    <property type="term" value="F:iron ion binding"/>
    <property type="evidence" value="ECO:0007669"/>
    <property type="project" value="InterPro"/>
</dbReference>
<dbReference type="InterPro" id="IPR002871">
    <property type="entry name" value="NIF_FeS_clus_asmbl_NifU_N"/>
</dbReference>
<dbReference type="KEGG" id="uam:UABAM_02249"/>
<evidence type="ECO:0000259" key="2">
    <source>
        <dbReference type="Pfam" id="PF01592"/>
    </source>
</evidence>
<feature type="domain" description="NIF system FeS cluster assembly NifU N-terminal" evidence="2">
    <location>
        <begin position="7"/>
        <end position="124"/>
    </location>
</feature>
<dbReference type="GO" id="GO:0016226">
    <property type="term" value="P:iron-sulfur cluster assembly"/>
    <property type="evidence" value="ECO:0007669"/>
    <property type="project" value="InterPro"/>
</dbReference>
<dbReference type="CDD" id="cd06664">
    <property type="entry name" value="IscU_like"/>
    <property type="match status" value="1"/>
</dbReference>
<dbReference type="RefSeq" id="WP_229759388.1">
    <property type="nucleotide sequence ID" value="NZ_AP019860.1"/>
</dbReference>
<sequence>MSLRELYQEIVMDHYSDPRNFGKLEDADYHVHVNNPSCGDAIDLEVIVNSGKIEQVKFDGHGCVLSQASASMMTEIIQGKDLAEVQEIADSFRSFITGKGEVKIDLEDLEIFEGVKQFPLRVKCACLSWSALREILKKMQE</sequence>
<organism evidence="3 4">
    <name type="scientific">Uabimicrobium amorphum</name>
    <dbReference type="NCBI Taxonomy" id="2596890"/>
    <lineage>
        <taxon>Bacteria</taxon>
        <taxon>Pseudomonadati</taxon>
        <taxon>Planctomycetota</taxon>
        <taxon>Candidatus Uabimicrobiia</taxon>
        <taxon>Candidatus Uabimicrobiales</taxon>
        <taxon>Candidatus Uabimicrobiaceae</taxon>
        <taxon>Candidatus Uabimicrobium</taxon>
    </lineage>
</organism>
<dbReference type="Proteomes" id="UP000326354">
    <property type="component" value="Chromosome"/>
</dbReference>
<dbReference type="Pfam" id="PF01592">
    <property type="entry name" value="NifU_N"/>
    <property type="match status" value="1"/>
</dbReference>
<accession>A0A5S9ILG1</accession>
<proteinExistence type="inferred from homology"/>
<reference evidence="3 4" key="1">
    <citation type="submission" date="2019-08" db="EMBL/GenBank/DDBJ databases">
        <title>Complete genome sequence of Candidatus Uab amorphum.</title>
        <authorList>
            <person name="Shiratori T."/>
            <person name="Suzuki S."/>
            <person name="Kakizawa Y."/>
            <person name="Ishida K."/>
        </authorList>
    </citation>
    <scope>NUCLEOTIDE SEQUENCE [LARGE SCALE GENOMIC DNA]</scope>
    <source>
        <strain evidence="3 4">SRT547</strain>
    </source>
</reference>
<name>A0A5S9ILG1_UABAM</name>
<dbReference type="Gene3D" id="3.90.1010.10">
    <property type="match status" value="1"/>
</dbReference>
<dbReference type="FunFam" id="3.90.1010.10:FF:000002">
    <property type="entry name" value="Iron-sulfur cluster assembly scaffold protein NifU"/>
    <property type="match status" value="1"/>
</dbReference>
<dbReference type="NCBIfam" id="TIGR01994">
    <property type="entry name" value="SUF_scaf_2"/>
    <property type="match status" value="1"/>
</dbReference>
<dbReference type="SUPFAM" id="SSF82649">
    <property type="entry name" value="SufE/NifU"/>
    <property type="match status" value="1"/>
</dbReference>
<evidence type="ECO:0000313" key="4">
    <source>
        <dbReference type="Proteomes" id="UP000326354"/>
    </source>
</evidence>
<evidence type="ECO:0000256" key="1">
    <source>
        <dbReference type="ARBA" id="ARBA00006420"/>
    </source>
</evidence>
<dbReference type="EMBL" id="AP019860">
    <property type="protein sequence ID" value="BBM83894.1"/>
    <property type="molecule type" value="Genomic_DNA"/>
</dbReference>
<protein>
    <submittedName>
        <fullName evidence="3">Iron-sulfur cluster assembly scaffold protein</fullName>
    </submittedName>
</protein>
<comment type="similarity">
    <text evidence="1">Belongs to the NifU family.</text>
</comment>
<dbReference type="GO" id="GO:0051536">
    <property type="term" value="F:iron-sulfur cluster binding"/>
    <property type="evidence" value="ECO:0007669"/>
    <property type="project" value="InterPro"/>
</dbReference>